<organism evidence="5 6">
    <name type="scientific">Paramecium octaurelia</name>
    <dbReference type="NCBI Taxonomy" id="43137"/>
    <lineage>
        <taxon>Eukaryota</taxon>
        <taxon>Sar</taxon>
        <taxon>Alveolata</taxon>
        <taxon>Ciliophora</taxon>
        <taxon>Intramacronucleata</taxon>
        <taxon>Oligohymenophorea</taxon>
        <taxon>Peniculida</taxon>
        <taxon>Parameciidae</taxon>
        <taxon>Paramecium</taxon>
    </lineage>
</organism>
<reference evidence="5" key="1">
    <citation type="submission" date="2021-01" db="EMBL/GenBank/DDBJ databases">
        <authorList>
            <consortium name="Genoscope - CEA"/>
            <person name="William W."/>
        </authorList>
    </citation>
    <scope>NUCLEOTIDE SEQUENCE</scope>
</reference>
<dbReference type="OrthoDB" id="1926212at2759"/>
<proteinExistence type="predicted"/>
<evidence type="ECO:0000256" key="2">
    <source>
        <dbReference type="ARBA" id="ARBA00022803"/>
    </source>
</evidence>
<dbReference type="InterPro" id="IPR051685">
    <property type="entry name" value="Ycf3/AcsC/BcsC/TPR_MFPF"/>
</dbReference>
<comment type="caution">
    <text evidence="5">The sequence shown here is derived from an EMBL/GenBank/DDBJ whole genome shotgun (WGS) entry which is preliminary data.</text>
</comment>
<feature type="repeat" description="TPR" evidence="3">
    <location>
        <begin position="302"/>
        <end position="335"/>
    </location>
</feature>
<name>A0A8S1UGF5_PAROT</name>
<accession>A0A8S1UGF5</accession>
<dbReference type="PANTHER" id="PTHR44943:SF4">
    <property type="entry name" value="TPR REPEAT-CONTAINING PROTEIN MJ0798"/>
    <property type="match status" value="1"/>
</dbReference>
<dbReference type="PANTHER" id="PTHR44943">
    <property type="entry name" value="CELLULOSE SYNTHASE OPERON PROTEIN C"/>
    <property type="match status" value="1"/>
</dbReference>
<dbReference type="Proteomes" id="UP000683925">
    <property type="component" value="Unassembled WGS sequence"/>
</dbReference>
<evidence type="ECO:0000256" key="4">
    <source>
        <dbReference type="SAM" id="Coils"/>
    </source>
</evidence>
<evidence type="ECO:0000256" key="3">
    <source>
        <dbReference type="PROSITE-ProRule" id="PRU00339"/>
    </source>
</evidence>
<keyword evidence="4" id="KW-0175">Coiled coil</keyword>
<dbReference type="AlphaFoldDB" id="A0A8S1UGF5"/>
<feature type="coiled-coil region" evidence="4">
    <location>
        <begin position="69"/>
        <end position="107"/>
    </location>
</feature>
<dbReference type="PROSITE" id="PS50005">
    <property type="entry name" value="TPR"/>
    <property type="match status" value="2"/>
</dbReference>
<keyword evidence="6" id="KW-1185">Reference proteome</keyword>
<dbReference type="SMART" id="SM00028">
    <property type="entry name" value="TPR"/>
    <property type="match status" value="5"/>
</dbReference>
<keyword evidence="2 3" id="KW-0802">TPR repeat</keyword>
<evidence type="ECO:0000256" key="1">
    <source>
        <dbReference type="ARBA" id="ARBA00022737"/>
    </source>
</evidence>
<dbReference type="EMBL" id="CAJJDP010000043">
    <property type="protein sequence ID" value="CAD8163685.1"/>
    <property type="molecule type" value="Genomic_DNA"/>
</dbReference>
<evidence type="ECO:0000313" key="6">
    <source>
        <dbReference type="Proteomes" id="UP000683925"/>
    </source>
</evidence>
<gene>
    <name evidence="5" type="ORF">POCTA_138.1.T0430308</name>
</gene>
<dbReference type="InterPro" id="IPR019734">
    <property type="entry name" value="TPR_rpt"/>
</dbReference>
<protein>
    <recommendedName>
        <fullName evidence="7">Tetratricopeptide repeat protein</fullName>
    </recommendedName>
</protein>
<evidence type="ECO:0008006" key="7">
    <source>
        <dbReference type="Google" id="ProtNLM"/>
    </source>
</evidence>
<dbReference type="Pfam" id="PF12895">
    <property type="entry name" value="ANAPC3"/>
    <property type="match status" value="2"/>
</dbReference>
<feature type="repeat" description="TPR" evidence="3">
    <location>
        <begin position="268"/>
        <end position="301"/>
    </location>
</feature>
<evidence type="ECO:0000313" key="5">
    <source>
        <dbReference type="EMBL" id="CAD8163685.1"/>
    </source>
</evidence>
<sequence>MSVIRVKCQKEQHEFVELACLNKQCKANRIYCHQCLKNGDHVAHPKDQKNLIELIDYFHNLGKESEKLIQNLCLMVEQLKDLMFQLNQELRTKYQFSKERLQSLNTKQLNQALDQIIQYDDIQIIIKNQLQICSDNMIKQIQIQMNELKLDQVKIYQLNQQDQKKVKELYQQAKKLHYDDKYEEAIKILDGALKIDQNHLDSLYLKANCLEYLHQYKDAIIWADKALLINSNHLDSLSLKAECLRWLRNYKNAIIWADKALIIKSNHLDSLNTKGDSLLRLGEYEVALKIIDQALNQSPNHHYCLYLRGECLKSLQRFEEAIVYYDKANQIKPNQQVYKNGKAECEKQIDNYKCIQ</sequence>
<keyword evidence="1" id="KW-0677">Repeat</keyword>